<evidence type="ECO:0000256" key="1">
    <source>
        <dbReference type="SAM" id="MobiDB-lite"/>
    </source>
</evidence>
<keyword evidence="2" id="KW-0812">Transmembrane</keyword>
<organism evidence="3 4">
    <name type="scientific">Hibiscus trionum</name>
    <name type="common">Flower of an hour</name>
    <dbReference type="NCBI Taxonomy" id="183268"/>
    <lineage>
        <taxon>Eukaryota</taxon>
        <taxon>Viridiplantae</taxon>
        <taxon>Streptophyta</taxon>
        <taxon>Embryophyta</taxon>
        <taxon>Tracheophyta</taxon>
        <taxon>Spermatophyta</taxon>
        <taxon>Magnoliopsida</taxon>
        <taxon>eudicotyledons</taxon>
        <taxon>Gunneridae</taxon>
        <taxon>Pentapetalae</taxon>
        <taxon>rosids</taxon>
        <taxon>malvids</taxon>
        <taxon>Malvales</taxon>
        <taxon>Malvaceae</taxon>
        <taxon>Malvoideae</taxon>
        <taxon>Hibiscus</taxon>
    </lineage>
</organism>
<feature type="compositionally biased region" description="Acidic residues" evidence="1">
    <location>
        <begin position="422"/>
        <end position="442"/>
    </location>
</feature>
<name>A0A9W7LSS4_HIBTR</name>
<dbReference type="OrthoDB" id="772197at2759"/>
<feature type="region of interest" description="Disordered" evidence="1">
    <location>
        <begin position="407"/>
        <end position="442"/>
    </location>
</feature>
<dbReference type="EMBL" id="BSYR01000011">
    <property type="protein sequence ID" value="GMI75348.1"/>
    <property type="molecule type" value="Genomic_DNA"/>
</dbReference>
<sequence length="815" mass="93830">MLKKTHLDFLSAFMHGFFYTNMLPVVASLWVFLSNFIAFVFGSILGYFFRSSANECLTESDSGGCLDSCFDELRERHGSDHDDQGNREAENSSPVASSSKYEFLYRNGFSGFVEQPKAESFTVHEFYMDSYDPANCNGKIPVSRDSAVADIGKIEVEAEDVNEEKITDPGESFTAAKDMEKTDQSFMLENVSEKEPEESALRFSFEWSFLKHIKQEHSIDAKVAVGKKTEDSVWSSIVEEKPEHDAIKTDVKEMANDFVETFSEKPKHVKIEKEDILEEKAVENYIIDDISEKHASDIGGNSDHVEQRFDSFFQSPVIDMYTEKWHRQKEEPKSDWEMFSPRNTVDVESITFEISANRVDLRHVENMEHELHEFIANRNISDEEIADTSGPITDSDEEFIELEPMSEKLCVTGGTQSREDLSVEEEEDDSEFGSDDDDDNDDDELLERLKMELKMARTGGLPTILEESESPKMVEQLGPLKIDEKYDHKDHIAEIGKVYRSYRDKMRKLDILNSQTMHAISLLQLKDPVRVSSTFGKSSGQGIKSLLSHNVWLFKQRKPGADPAMKLIRDLHIDFETVYVGQVCLSWEILHWQYGKVKMLSESNSFGFHQYNQVAGEFQRFQVLVQRFLEDEPFQNRPRVENYTKNRCAVRNLLQVPVIKDDCSKNKLEDAVSDEMLTDIIEESMHVLWEFIRADKDDSSVISKTPQQAQVAPHDPIDLELLMDVRADLQKKEKRFKEIQRSTSCIIKKLQRQQGGNLLDHALFIAQVELKLVSRVLNMLKISTDQLVWCHEKLQKINFRGRKIEIEPSFTLFPC</sequence>
<evidence type="ECO:0000256" key="2">
    <source>
        <dbReference type="SAM" id="Phobius"/>
    </source>
</evidence>
<dbReference type="PANTHER" id="PTHR46741:SF4">
    <property type="entry name" value="FINGER FYVE DOMAIN PROTEIN, PUTATIVE (DUF1666)-RELATED"/>
    <property type="match status" value="1"/>
</dbReference>
<feature type="region of interest" description="Disordered" evidence="1">
    <location>
        <begin position="76"/>
        <end position="95"/>
    </location>
</feature>
<evidence type="ECO:0000313" key="3">
    <source>
        <dbReference type="EMBL" id="GMI75348.1"/>
    </source>
</evidence>
<feature type="transmembrane region" description="Helical" evidence="2">
    <location>
        <begin position="21"/>
        <end position="49"/>
    </location>
</feature>
<reference evidence="3" key="1">
    <citation type="submission" date="2023-05" db="EMBL/GenBank/DDBJ databases">
        <title>Genome and transcriptome analyses reveal genes involved in the formation of fine ridges on petal epidermal cells in Hibiscus trionum.</title>
        <authorList>
            <person name="Koshimizu S."/>
            <person name="Masuda S."/>
            <person name="Ishii T."/>
            <person name="Shirasu K."/>
            <person name="Hoshino A."/>
            <person name="Arita M."/>
        </authorList>
    </citation>
    <scope>NUCLEOTIDE SEQUENCE</scope>
    <source>
        <strain evidence="3">Hamamatsu line</strain>
    </source>
</reference>
<protein>
    <recommendedName>
        <fullName evidence="5">Ribosomal protein L34Ae</fullName>
    </recommendedName>
</protein>
<keyword evidence="4" id="KW-1185">Reference proteome</keyword>
<evidence type="ECO:0000313" key="4">
    <source>
        <dbReference type="Proteomes" id="UP001165190"/>
    </source>
</evidence>
<dbReference type="Pfam" id="PF07891">
    <property type="entry name" value="DUF1666"/>
    <property type="match status" value="1"/>
</dbReference>
<dbReference type="InterPro" id="IPR012870">
    <property type="entry name" value="DUF1666"/>
</dbReference>
<feature type="compositionally biased region" description="Basic and acidic residues" evidence="1">
    <location>
        <begin position="76"/>
        <end position="90"/>
    </location>
</feature>
<evidence type="ECO:0008006" key="5">
    <source>
        <dbReference type="Google" id="ProtNLM"/>
    </source>
</evidence>
<dbReference type="PANTHER" id="PTHR46741">
    <property type="entry name" value="OS09G0413600 PROTEIN"/>
    <property type="match status" value="1"/>
</dbReference>
<dbReference type="AlphaFoldDB" id="A0A9W7LSS4"/>
<keyword evidence="2" id="KW-1133">Transmembrane helix</keyword>
<comment type="caution">
    <text evidence="3">The sequence shown here is derived from an EMBL/GenBank/DDBJ whole genome shotgun (WGS) entry which is preliminary data.</text>
</comment>
<gene>
    <name evidence="3" type="ORF">HRI_001204100</name>
</gene>
<keyword evidence="2" id="KW-0472">Membrane</keyword>
<dbReference type="Proteomes" id="UP001165190">
    <property type="component" value="Unassembled WGS sequence"/>
</dbReference>
<accession>A0A9W7LSS4</accession>
<proteinExistence type="predicted"/>